<proteinExistence type="inferred from homology"/>
<dbReference type="Proteomes" id="UP000585272">
    <property type="component" value="Unassembled WGS sequence"/>
</dbReference>
<comment type="similarity">
    <text evidence="4">Belongs to the methyl-accepting chemotaxis (MCP) protein family.</text>
</comment>
<dbReference type="CDD" id="cd06225">
    <property type="entry name" value="HAMP"/>
    <property type="match status" value="1"/>
</dbReference>
<keyword evidence="3 5" id="KW-0807">Transducer</keyword>
<comment type="caution">
    <text evidence="9">The sequence shown here is derived from an EMBL/GenBank/DDBJ whole genome shotgun (WGS) entry which is preliminary data.</text>
</comment>
<dbReference type="InterPro" id="IPR003660">
    <property type="entry name" value="HAMP_dom"/>
</dbReference>
<feature type="domain" description="Methyl-accepting transducer" evidence="7">
    <location>
        <begin position="407"/>
        <end position="678"/>
    </location>
</feature>
<feature type="domain" description="HAMP" evidence="8">
    <location>
        <begin position="210"/>
        <end position="262"/>
    </location>
</feature>
<dbReference type="PANTHER" id="PTHR32089">
    <property type="entry name" value="METHYL-ACCEPTING CHEMOTAXIS PROTEIN MCPB"/>
    <property type="match status" value="1"/>
</dbReference>
<evidence type="ECO:0000259" key="7">
    <source>
        <dbReference type="PROSITE" id="PS50111"/>
    </source>
</evidence>
<dbReference type="PANTHER" id="PTHR32089:SF112">
    <property type="entry name" value="LYSOZYME-LIKE PROTEIN-RELATED"/>
    <property type="match status" value="1"/>
</dbReference>
<evidence type="ECO:0000256" key="4">
    <source>
        <dbReference type="ARBA" id="ARBA00029447"/>
    </source>
</evidence>
<dbReference type="SUPFAM" id="SSF58104">
    <property type="entry name" value="Methyl-accepting chemotaxis protein (MCP) signaling domain"/>
    <property type="match status" value="1"/>
</dbReference>
<evidence type="ECO:0000256" key="3">
    <source>
        <dbReference type="ARBA" id="ARBA00023224"/>
    </source>
</evidence>
<name>A0A840ICN8_9ACTN</name>
<evidence type="ECO:0000256" key="6">
    <source>
        <dbReference type="SAM" id="Phobius"/>
    </source>
</evidence>
<protein>
    <submittedName>
        <fullName evidence="9">Methyl-accepting chemotaxis protein</fullName>
    </submittedName>
</protein>
<evidence type="ECO:0000313" key="9">
    <source>
        <dbReference type="EMBL" id="MBB4661844.1"/>
    </source>
</evidence>
<dbReference type="InterPro" id="IPR004089">
    <property type="entry name" value="MCPsignal_dom"/>
</dbReference>
<feature type="transmembrane region" description="Helical" evidence="6">
    <location>
        <begin position="189"/>
        <end position="209"/>
    </location>
</feature>
<dbReference type="AlphaFoldDB" id="A0A840ICN8"/>
<evidence type="ECO:0000256" key="1">
    <source>
        <dbReference type="ARBA" id="ARBA00022692"/>
    </source>
</evidence>
<evidence type="ECO:0000259" key="8">
    <source>
        <dbReference type="PROSITE" id="PS50885"/>
    </source>
</evidence>
<dbReference type="GO" id="GO:0006935">
    <property type="term" value="P:chemotaxis"/>
    <property type="evidence" value="ECO:0007669"/>
    <property type="project" value="InterPro"/>
</dbReference>
<dbReference type="InterPro" id="IPR004090">
    <property type="entry name" value="Chemotax_Me-accpt_rcpt"/>
</dbReference>
<dbReference type="Gene3D" id="1.10.287.950">
    <property type="entry name" value="Methyl-accepting chemotaxis protein"/>
    <property type="match status" value="1"/>
</dbReference>
<dbReference type="Pfam" id="PF00672">
    <property type="entry name" value="HAMP"/>
    <property type="match status" value="1"/>
</dbReference>
<dbReference type="RefSeq" id="WP_183340352.1">
    <property type="nucleotide sequence ID" value="NZ_JACHNU010000001.1"/>
</dbReference>
<dbReference type="SMART" id="SM00283">
    <property type="entry name" value="MA"/>
    <property type="match status" value="1"/>
</dbReference>
<dbReference type="CDD" id="cd11386">
    <property type="entry name" value="MCP_signal"/>
    <property type="match status" value="1"/>
</dbReference>
<keyword evidence="10" id="KW-1185">Reference proteome</keyword>
<keyword evidence="1 6" id="KW-0812">Transmembrane</keyword>
<dbReference type="PROSITE" id="PS50885">
    <property type="entry name" value="HAMP"/>
    <property type="match status" value="3"/>
</dbReference>
<dbReference type="Pfam" id="PF00015">
    <property type="entry name" value="MCPsignal"/>
    <property type="match status" value="1"/>
</dbReference>
<dbReference type="SMART" id="SM00304">
    <property type="entry name" value="HAMP"/>
    <property type="match status" value="4"/>
</dbReference>
<feature type="domain" description="HAMP" evidence="8">
    <location>
        <begin position="321"/>
        <end position="374"/>
    </location>
</feature>
<dbReference type="PRINTS" id="PR00260">
    <property type="entry name" value="CHEMTRNSDUCR"/>
</dbReference>
<dbReference type="GO" id="GO:0007165">
    <property type="term" value="P:signal transduction"/>
    <property type="evidence" value="ECO:0007669"/>
    <property type="project" value="UniProtKB-KW"/>
</dbReference>
<dbReference type="EMBL" id="JACHNU010000001">
    <property type="protein sequence ID" value="MBB4661844.1"/>
    <property type="molecule type" value="Genomic_DNA"/>
</dbReference>
<feature type="domain" description="HAMP" evidence="8">
    <location>
        <begin position="263"/>
        <end position="301"/>
    </location>
</feature>
<accession>A0A840ICN8</accession>
<evidence type="ECO:0000313" key="10">
    <source>
        <dbReference type="Proteomes" id="UP000585272"/>
    </source>
</evidence>
<dbReference type="Gene3D" id="6.10.340.10">
    <property type="match status" value="1"/>
</dbReference>
<evidence type="ECO:0000256" key="5">
    <source>
        <dbReference type="PROSITE-ProRule" id="PRU00284"/>
    </source>
</evidence>
<dbReference type="Pfam" id="PF12729">
    <property type="entry name" value="4HB_MCP_1"/>
    <property type="match status" value="1"/>
</dbReference>
<gene>
    <name evidence="9" type="ORF">BDZ31_001417</name>
</gene>
<dbReference type="InterPro" id="IPR024478">
    <property type="entry name" value="HlyB_4HB_MCP"/>
</dbReference>
<keyword evidence="6" id="KW-0472">Membrane</keyword>
<keyword evidence="2 6" id="KW-1133">Transmembrane helix</keyword>
<evidence type="ECO:0000256" key="2">
    <source>
        <dbReference type="ARBA" id="ARBA00022989"/>
    </source>
</evidence>
<dbReference type="GO" id="GO:0004888">
    <property type="term" value="F:transmembrane signaling receptor activity"/>
    <property type="evidence" value="ECO:0007669"/>
    <property type="project" value="InterPro"/>
</dbReference>
<sequence>MKLNVRTKLLGAFLALVALMGVVGAIAITRLDDVNDVTRHLGNESLDSLVIVYGLDGMLKDFREDQLTLLATSSPDRRAALERRIEESAKMISGILHTGRTEGSDERDKANAGRLDDAFQAYLAVTRPLAGQVRAGDLAGAGETLTGAEASRAAAAVRANTQPVLDHQKTLALAEVARNSDAVAETRTIVLVLLGALALIAIGLAAWLSRGIAGGLRQMLSAARGIARGDVSQRVEVRSRDEIGEMAAAFREMIAYLEETAAAAQAIAAGDLSVEVEPKSDRDVLGIAFAGMSRELREALGDRSSLESLVARMEQLSREELAELDRALAAVAAGDLTVAAHATTAPLTAEEDARLGRLGEIFNTMLGQLRTSVDGYEEMRGRMSATLRQISRESQAVASASQQMATTSEETGRAIGEIASAVGEVAAGAEQQVRTVGEARRLTADVVSATDSSTGSAEEASRVADQARAVAEHGAATVAQATEAMASVRASSADVTATIRTLGEKSGEIGGIVDTITGIAEQTNLLALNAAIEAARAGEQGRGFAVVAEEVRKLAEESQQAASSIAGLIEQIQEETGRAVEVVETGSRQTEEGAATVEEARGSFLEIASAVDNMTTRVGEIANAVGEISTRATRMQASMADVIAVAEQSSSSTEQVSASTQQTSASTQEVAAAAQELARTADELERLVSGFRIDVEILNA</sequence>
<reference evidence="9 10" key="1">
    <citation type="submission" date="2020-08" db="EMBL/GenBank/DDBJ databases">
        <title>Genomic Encyclopedia of Archaeal and Bacterial Type Strains, Phase II (KMG-II): from individual species to whole genera.</title>
        <authorList>
            <person name="Goeker M."/>
        </authorList>
    </citation>
    <scope>NUCLEOTIDE SEQUENCE [LARGE SCALE GENOMIC DNA]</scope>
    <source>
        <strain evidence="9 10">DSM 23288</strain>
    </source>
</reference>
<dbReference type="GO" id="GO:0016020">
    <property type="term" value="C:membrane"/>
    <property type="evidence" value="ECO:0007669"/>
    <property type="project" value="InterPro"/>
</dbReference>
<dbReference type="PROSITE" id="PS50111">
    <property type="entry name" value="CHEMOTAXIS_TRANSDUC_2"/>
    <property type="match status" value="1"/>
</dbReference>
<organism evidence="9 10">
    <name type="scientific">Conexibacter arvalis</name>
    <dbReference type="NCBI Taxonomy" id="912552"/>
    <lineage>
        <taxon>Bacteria</taxon>
        <taxon>Bacillati</taxon>
        <taxon>Actinomycetota</taxon>
        <taxon>Thermoleophilia</taxon>
        <taxon>Solirubrobacterales</taxon>
        <taxon>Conexibacteraceae</taxon>
        <taxon>Conexibacter</taxon>
    </lineage>
</organism>